<name>A0AAE6RDL1_9PSED</name>
<organism evidence="1 2">
    <name type="scientific">Pseudomonas monteilii</name>
    <dbReference type="NCBI Taxonomy" id="76759"/>
    <lineage>
        <taxon>Bacteria</taxon>
        <taxon>Pseudomonadati</taxon>
        <taxon>Pseudomonadota</taxon>
        <taxon>Gammaproteobacteria</taxon>
        <taxon>Pseudomonadales</taxon>
        <taxon>Pseudomonadaceae</taxon>
        <taxon>Pseudomonas</taxon>
    </lineage>
</organism>
<dbReference type="RefSeq" id="WP_159266532.1">
    <property type="nucleotide sequence ID" value="NZ_CP040324.1"/>
</dbReference>
<reference evidence="1 2" key="1">
    <citation type="submission" date="2019-05" db="EMBL/GenBank/DDBJ databases">
        <title>Complete genome sequence of Pseudomonas Pseudomonas resinovorans.</title>
        <authorList>
            <person name="Chen H.-P."/>
        </authorList>
    </citation>
    <scope>NUCLEOTIDE SEQUENCE [LARGE SCALE GENOMIC DNA]</scope>
    <source>
        <strain evidence="1 2">TCU-CK1</strain>
    </source>
</reference>
<dbReference type="AlphaFoldDB" id="A0AAE6RDL1"/>
<gene>
    <name evidence="1" type="ORF">TCK1_3809</name>
</gene>
<dbReference type="Proteomes" id="UP000464593">
    <property type="component" value="Chromosome"/>
</dbReference>
<proteinExistence type="predicted"/>
<evidence type="ECO:0000313" key="2">
    <source>
        <dbReference type="Proteomes" id="UP000464593"/>
    </source>
</evidence>
<sequence length="239" mass="26568">MTTLVRNKVLPAASPATDIRPAVTNLRTTNVDSFVIDKTTGEMLGSYTTHSLAPTIYDYEQPQIGKTQAVHPSYELDPAPRPIIIEAEAERLPNGVVDLDAQRSKRGPKPKVTPNPYASHLKVAHAERHSWIDDYVHGACMTVGKDSNGKMNVSPSHVLRACMLDEISTEIVKSLIRLEGLRTMSDQQARRVCQCARFAIDGMEFYLEHNPTVRQQLQFEVDFADSYHQDNAGLLQGLA</sequence>
<dbReference type="EMBL" id="CP040324">
    <property type="protein sequence ID" value="QHB29155.1"/>
    <property type="molecule type" value="Genomic_DNA"/>
</dbReference>
<accession>A0AAE6RDL1</accession>
<protein>
    <submittedName>
        <fullName evidence="1">Uncharacterized protein</fullName>
    </submittedName>
</protein>
<evidence type="ECO:0000313" key="1">
    <source>
        <dbReference type="EMBL" id="QHB29155.1"/>
    </source>
</evidence>